<dbReference type="NCBIfam" id="NF033808">
    <property type="entry name" value="copper_CopD"/>
    <property type="match status" value="1"/>
</dbReference>
<evidence type="ECO:0000313" key="9">
    <source>
        <dbReference type="Proteomes" id="UP000189818"/>
    </source>
</evidence>
<keyword evidence="3 6" id="KW-0812">Transmembrane</keyword>
<comment type="subcellular location">
    <subcellularLocation>
        <location evidence="1">Cell membrane</location>
        <topology evidence="1">Multi-pass membrane protein</topology>
    </subcellularLocation>
</comment>
<reference evidence="9" key="1">
    <citation type="submission" date="2017-02" db="EMBL/GenBank/DDBJ databases">
        <authorList>
            <person name="Varghese N."/>
            <person name="Submissions S."/>
        </authorList>
    </citation>
    <scope>NUCLEOTIDE SEQUENCE [LARGE SCALE GENOMIC DNA]</scope>
    <source>
        <strain evidence="9">UM2</strain>
    </source>
</reference>
<proteinExistence type="predicted"/>
<evidence type="ECO:0000256" key="6">
    <source>
        <dbReference type="SAM" id="Phobius"/>
    </source>
</evidence>
<feature type="transmembrane region" description="Helical" evidence="6">
    <location>
        <begin position="181"/>
        <end position="204"/>
    </location>
</feature>
<dbReference type="InterPro" id="IPR032694">
    <property type="entry name" value="CopC/D"/>
</dbReference>
<evidence type="ECO:0000256" key="4">
    <source>
        <dbReference type="ARBA" id="ARBA00022989"/>
    </source>
</evidence>
<dbReference type="PANTHER" id="PTHR34820">
    <property type="entry name" value="INNER MEMBRANE PROTEIN YEBZ"/>
    <property type="match status" value="1"/>
</dbReference>
<feature type="transmembrane region" description="Helical" evidence="6">
    <location>
        <begin position="264"/>
        <end position="284"/>
    </location>
</feature>
<feature type="transmembrane region" description="Helical" evidence="6">
    <location>
        <begin position="12"/>
        <end position="32"/>
    </location>
</feature>
<dbReference type="PANTHER" id="PTHR34820:SF4">
    <property type="entry name" value="INNER MEMBRANE PROTEIN YEBZ"/>
    <property type="match status" value="1"/>
</dbReference>
<organism evidence="8 9">
    <name type="scientific">Rhizorhabdus histidinilytica</name>
    <dbReference type="NCBI Taxonomy" id="439228"/>
    <lineage>
        <taxon>Bacteria</taxon>
        <taxon>Pseudomonadati</taxon>
        <taxon>Pseudomonadota</taxon>
        <taxon>Alphaproteobacteria</taxon>
        <taxon>Sphingomonadales</taxon>
        <taxon>Sphingomonadaceae</taxon>
        <taxon>Rhizorhabdus</taxon>
    </lineage>
</organism>
<sequence length="290" mass="30242">MDAPAIILRFGNYAALSLIAGVPLFLWLACGAARGRTELSRLRIPFALLLALAMLLAVLGFLAMVAGMTGEPLFAVDWEIASLVLTATAAGKAVLGRLVLLAVAVPLAMRAALRPLAATGVLAAITVAWAGHAAGGEGVTGQVHMLADMIHVAAAATWIGGMACLLLALRRPEEDAVRPMLRAFAPIGGATVGLLVVTGLVNGAMIVGVERFPLLLETTYGRLMALKLAAFGAMLLLAANNRFRLTPLFEHRPGDARPALRRAIRVELSIGLLVLLLVGWLGMIDPTAGI</sequence>
<dbReference type="RefSeq" id="WP_079648947.1">
    <property type="nucleotide sequence ID" value="NZ_FUYM01000006.1"/>
</dbReference>
<feature type="transmembrane region" description="Helical" evidence="6">
    <location>
        <begin position="80"/>
        <end position="105"/>
    </location>
</feature>
<feature type="transmembrane region" description="Helical" evidence="6">
    <location>
        <begin position="224"/>
        <end position="243"/>
    </location>
</feature>
<keyword evidence="9" id="KW-1185">Reference proteome</keyword>
<protein>
    <submittedName>
        <fullName evidence="8">Putative copper resistance protein D</fullName>
    </submittedName>
</protein>
<accession>A0A1T5E5K7</accession>
<evidence type="ECO:0000256" key="2">
    <source>
        <dbReference type="ARBA" id="ARBA00022475"/>
    </source>
</evidence>
<keyword evidence="5 6" id="KW-0472">Membrane</keyword>
<dbReference type="GO" id="GO:0005886">
    <property type="term" value="C:plasma membrane"/>
    <property type="evidence" value="ECO:0007669"/>
    <property type="project" value="UniProtKB-SubCell"/>
</dbReference>
<evidence type="ECO:0000256" key="3">
    <source>
        <dbReference type="ARBA" id="ARBA00022692"/>
    </source>
</evidence>
<dbReference type="OrthoDB" id="6053803at2"/>
<feature type="domain" description="Copper resistance protein D" evidence="7">
    <location>
        <begin position="180"/>
        <end position="281"/>
    </location>
</feature>
<dbReference type="GO" id="GO:0006825">
    <property type="term" value="P:copper ion transport"/>
    <property type="evidence" value="ECO:0007669"/>
    <property type="project" value="InterPro"/>
</dbReference>
<evidence type="ECO:0000256" key="5">
    <source>
        <dbReference type="ARBA" id="ARBA00023136"/>
    </source>
</evidence>
<feature type="transmembrane region" description="Helical" evidence="6">
    <location>
        <begin position="112"/>
        <end position="130"/>
    </location>
</feature>
<dbReference type="Pfam" id="PF05425">
    <property type="entry name" value="CopD"/>
    <property type="match status" value="1"/>
</dbReference>
<gene>
    <name evidence="8" type="ORF">SAMN06295920_106193</name>
</gene>
<dbReference type="STRING" id="439228.SAMN06295920_106193"/>
<feature type="transmembrane region" description="Helical" evidence="6">
    <location>
        <begin position="44"/>
        <end position="68"/>
    </location>
</feature>
<feature type="transmembrane region" description="Helical" evidence="6">
    <location>
        <begin position="150"/>
        <end position="169"/>
    </location>
</feature>
<keyword evidence="2" id="KW-1003">Cell membrane</keyword>
<name>A0A1T5E5K7_9SPHN</name>
<evidence type="ECO:0000259" key="7">
    <source>
        <dbReference type="Pfam" id="PF05425"/>
    </source>
</evidence>
<evidence type="ECO:0000313" key="8">
    <source>
        <dbReference type="EMBL" id="SKB79093.1"/>
    </source>
</evidence>
<dbReference type="InterPro" id="IPR047689">
    <property type="entry name" value="CopD"/>
</dbReference>
<keyword evidence="4 6" id="KW-1133">Transmembrane helix</keyword>
<evidence type="ECO:0000256" key="1">
    <source>
        <dbReference type="ARBA" id="ARBA00004651"/>
    </source>
</evidence>
<dbReference type="AlphaFoldDB" id="A0A1T5E5K7"/>
<dbReference type="EMBL" id="FUYM01000006">
    <property type="protein sequence ID" value="SKB79093.1"/>
    <property type="molecule type" value="Genomic_DNA"/>
</dbReference>
<dbReference type="InterPro" id="IPR008457">
    <property type="entry name" value="Cu-R_CopD_dom"/>
</dbReference>
<dbReference type="Proteomes" id="UP000189818">
    <property type="component" value="Unassembled WGS sequence"/>
</dbReference>